<dbReference type="Proteomes" id="UP001152795">
    <property type="component" value="Unassembled WGS sequence"/>
</dbReference>
<accession>A0A6S7LME1</accession>
<dbReference type="AlphaFoldDB" id="A0A6S7LME1"/>
<feature type="non-terminal residue" evidence="1">
    <location>
        <position position="366"/>
    </location>
</feature>
<protein>
    <submittedName>
        <fullName evidence="1">Uncharacterized protein</fullName>
    </submittedName>
</protein>
<evidence type="ECO:0000313" key="2">
    <source>
        <dbReference type="Proteomes" id="UP001152795"/>
    </source>
</evidence>
<proteinExistence type="predicted"/>
<name>A0A6S7LME1_PARCT</name>
<reference evidence="1" key="1">
    <citation type="submission" date="2020-04" db="EMBL/GenBank/DDBJ databases">
        <authorList>
            <person name="Alioto T."/>
            <person name="Alioto T."/>
            <person name="Gomez Garrido J."/>
        </authorList>
    </citation>
    <scope>NUCLEOTIDE SEQUENCE</scope>
    <source>
        <strain evidence="1">A484AB</strain>
    </source>
</reference>
<comment type="caution">
    <text evidence="1">The sequence shown here is derived from an EMBL/GenBank/DDBJ whole genome shotgun (WGS) entry which is preliminary data.</text>
</comment>
<keyword evidence="2" id="KW-1185">Reference proteome</keyword>
<gene>
    <name evidence="1" type="ORF">PACLA_8A027830</name>
</gene>
<sequence length="366" mass="40978">MSSIVTSILSSTVGLFWNKARDSTAAKLKDGDVTDAKVREIVVRELNDIKMKLDGLTRKDLLSSYNFLQEGVDFLNVSLQKSKLDQKALTNETQDDRGETSTMPSCGQSGILSEAIELSQAMGKLKCSSDDVYESAKKRFEDSRKRATDAFSTETLALKDRIFAAKLRIVSEILECLDRPETAVTGCLSFLKKFHSLPAIQEIFSVYLNGGIKSMLNKSERVENVKSVMLINYVLFQYVSKFNCKCSFDLLLSMPTIELPDRSFSPILDWQEVATRKSMGKELTQHPNGLILDEEMDHYVCAVNGHGDVITRYRYLGNIQVISSKPGECKLVNLPDPKKGKVIKQCIEGLAVDNNNNVYVVVWLET</sequence>
<dbReference type="EMBL" id="CACRXK020024835">
    <property type="protein sequence ID" value="CAB4038993.1"/>
    <property type="molecule type" value="Genomic_DNA"/>
</dbReference>
<evidence type="ECO:0000313" key="1">
    <source>
        <dbReference type="EMBL" id="CAB4038993.1"/>
    </source>
</evidence>
<organism evidence="1 2">
    <name type="scientific">Paramuricea clavata</name>
    <name type="common">Red gorgonian</name>
    <name type="synonym">Violescent sea-whip</name>
    <dbReference type="NCBI Taxonomy" id="317549"/>
    <lineage>
        <taxon>Eukaryota</taxon>
        <taxon>Metazoa</taxon>
        <taxon>Cnidaria</taxon>
        <taxon>Anthozoa</taxon>
        <taxon>Octocorallia</taxon>
        <taxon>Malacalcyonacea</taxon>
        <taxon>Plexauridae</taxon>
        <taxon>Paramuricea</taxon>
    </lineage>
</organism>
<dbReference type="OrthoDB" id="5980364at2759"/>